<evidence type="ECO:0000313" key="5">
    <source>
        <dbReference type="Proteomes" id="UP001295684"/>
    </source>
</evidence>
<evidence type="ECO:0000256" key="1">
    <source>
        <dbReference type="ARBA" id="ARBA00022741"/>
    </source>
</evidence>
<dbReference type="GO" id="GO:0004672">
    <property type="term" value="F:protein kinase activity"/>
    <property type="evidence" value="ECO:0007669"/>
    <property type="project" value="InterPro"/>
</dbReference>
<dbReference type="SUPFAM" id="SSF56112">
    <property type="entry name" value="Protein kinase-like (PK-like)"/>
    <property type="match status" value="1"/>
</dbReference>
<dbReference type="EMBL" id="CAMPGE010004292">
    <property type="protein sequence ID" value="CAI2363140.1"/>
    <property type="molecule type" value="Genomic_DNA"/>
</dbReference>
<sequence length="526" mass="60535">MQKGVTRKQLRIKIPGLPERYEIMKKLASGSYGKVYVAKDKVGMKIVAIKIVTQLFIDSVDAIRSLREVSFLRQFDSDSVVKLLDLGFLGDPQSYKSMYLVMEFCRRDLRELLQPKESAMKESGVYFSKHQAMKIIYGILKGVQYLHSKGVVHRDLKPENVLLDNDLNVKLCDFGLSVKLSDPPEAKPVFGEEFKQSRVSTEASSKRDCLNFDDDSSSDDESSYVDEYQTFSVSKSKSVNETAGMFLREESKCMYGQDSSFSEDDPDMCDNPMVNAFFRKTKLTGSEEVKNILKKTTPKLRTVKRKIDRKMTSHIGTRNYRAPEVILLQKNYSYEVDNWSVGCIIAEILQLTCFETPHEFLIKSTILFPGECCYPLSPKKKSESVNKGYPYNKNDQLMCILRVLGSRDHPGDTEFINGDKLKKYLASLPKFEGCLKTFFPHVTDEDSLELLQGLLEFNPSKRHTIEQCLNHPFVSELKKQDVTDKAYDYGSKIELKFENFWHKNISKKELRELFKEEFELYLSNKC</sequence>
<protein>
    <recommendedName>
        <fullName evidence="3">Protein kinase domain-containing protein</fullName>
    </recommendedName>
</protein>
<gene>
    <name evidence="4" type="ORF">ECRASSUSDP1_LOCUS4470</name>
</gene>
<reference evidence="4" key="1">
    <citation type="submission" date="2023-07" db="EMBL/GenBank/DDBJ databases">
        <authorList>
            <consortium name="AG Swart"/>
            <person name="Singh M."/>
            <person name="Singh A."/>
            <person name="Seah K."/>
            <person name="Emmerich C."/>
        </authorList>
    </citation>
    <scope>NUCLEOTIDE SEQUENCE</scope>
    <source>
        <strain evidence="4">DP1</strain>
    </source>
</reference>
<proteinExistence type="predicted"/>
<dbReference type="InterPro" id="IPR050117">
    <property type="entry name" value="MAPK"/>
</dbReference>
<accession>A0AAD1U860</accession>
<evidence type="ECO:0000256" key="2">
    <source>
        <dbReference type="ARBA" id="ARBA00022840"/>
    </source>
</evidence>
<dbReference type="AlphaFoldDB" id="A0AAD1U860"/>
<dbReference type="InterPro" id="IPR008271">
    <property type="entry name" value="Ser/Thr_kinase_AS"/>
</dbReference>
<dbReference type="PROSITE" id="PS00108">
    <property type="entry name" value="PROTEIN_KINASE_ST"/>
    <property type="match status" value="1"/>
</dbReference>
<dbReference type="PROSITE" id="PS50011">
    <property type="entry name" value="PROTEIN_KINASE_DOM"/>
    <property type="match status" value="1"/>
</dbReference>
<dbReference type="Gene3D" id="3.30.200.20">
    <property type="entry name" value="Phosphorylase Kinase, domain 1"/>
    <property type="match status" value="1"/>
</dbReference>
<dbReference type="InterPro" id="IPR000719">
    <property type="entry name" value="Prot_kinase_dom"/>
</dbReference>
<keyword evidence="1" id="KW-0547">Nucleotide-binding</keyword>
<dbReference type="SMART" id="SM00220">
    <property type="entry name" value="S_TKc"/>
    <property type="match status" value="1"/>
</dbReference>
<evidence type="ECO:0000259" key="3">
    <source>
        <dbReference type="PROSITE" id="PS50011"/>
    </source>
</evidence>
<name>A0AAD1U860_EUPCR</name>
<evidence type="ECO:0000313" key="4">
    <source>
        <dbReference type="EMBL" id="CAI2363140.1"/>
    </source>
</evidence>
<keyword evidence="5" id="KW-1185">Reference proteome</keyword>
<comment type="caution">
    <text evidence="4">The sequence shown here is derived from an EMBL/GenBank/DDBJ whole genome shotgun (WGS) entry which is preliminary data.</text>
</comment>
<feature type="domain" description="Protein kinase" evidence="3">
    <location>
        <begin position="21"/>
        <end position="474"/>
    </location>
</feature>
<dbReference type="Pfam" id="PF00069">
    <property type="entry name" value="Pkinase"/>
    <property type="match status" value="2"/>
</dbReference>
<dbReference type="Gene3D" id="1.10.510.10">
    <property type="entry name" value="Transferase(Phosphotransferase) domain 1"/>
    <property type="match status" value="1"/>
</dbReference>
<dbReference type="InterPro" id="IPR011009">
    <property type="entry name" value="Kinase-like_dom_sf"/>
</dbReference>
<dbReference type="GO" id="GO:0005524">
    <property type="term" value="F:ATP binding"/>
    <property type="evidence" value="ECO:0007669"/>
    <property type="project" value="UniProtKB-KW"/>
</dbReference>
<keyword evidence="2" id="KW-0067">ATP-binding</keyword>
<dbReference type="PANTHER" id="PTHR24055">
    <property type="entry name" value="MITOGEN-ACTIVATED PROTEIN KINASE"/>
    <property type="match status" value="1"/>
</dbReference>
<dbReference type="Proteomes" id="UP001295684">
    <property type="component" value="Unassembled WGS sequence"/>
</dbReference>
<organism evidence="4 5">
    <name type="scientific">Euplotes crassus</name>
    <dbReference type="NCBI Taxonomy" id="5936"/>
    <lineage>
        <taxon>Eukaryota</taxon>
        <taxon>Sar</taxon>
        <taxon>Alveolata</taxon>
        <taxon>Ciliophora</taxon>
        <taxon>Intramacronucleata</taxon>
        <taxon>Spirotrichea</taxon>
        <taxon>Hypotrichia</taxon>
        <taxon>Euplotida</taxon>
        <taxon>Euplotidae</taxon>
        <taxon>Moneuplotes</taxon>
    </lineage>
</organism>